<reference evidence="5" key="1">
    <citation type="journal article" date="2020" name="Stud. Mycol.">
        <title>101 Dothideomycetes genomes: a test case for predicting lifestyles and emergence of pathogens.</title>
        <authorList>
            <person name="Haridas S."/>
            <person name="Albert R."/>
            <person name="Binder M."/>
            <person name="Bloem J."/>
            <person name="Labutti K."/>
            <person name="Salamov A."/>
            <person name="Andreopoulos B."/>
            <person name="Baker S."/>
            <person name="Barry K."/>
            <person name="Bills G."/>
            <person name="Bluhm B."/>
            <person name="Cannon C."/>
            <person name="Castanera R."/>
            <person name="Culley D."/>
            <person name="Daum C."/>
            <person name="Ezra D."/>
            <person name="Gonzalez J."/>
            <person name="Henrissat B."/>
            <person name="Kuo A."/>
            <person name="Liang C."/>
            <person name="Lipzen A."/>
            <person name="Lutzoni F."/>
            <person name="Magnuson J."/>
            <person name="Mondo S."/>
            <person name="Nolan M."/>
            <person name="Ohm R."/>
            <person name="Pangilinan J."/>
            <person name="Park H.-J."/>
            <person name="Ramirez L."/>
            <person name="Alfaro M."/>
            <person name="Sun H."/>
            <person name="Tritt A."/>
            <person name="Yoshinaga Y."/>
            <person name="Zwiers L.-H."/>
            <person name="Turgeon B."/>
            <person name="Goodwin S."/>
            <person name="Spatafora J."/>
            <person name="Crous P."/>
            <person name="Grigoriev I."/>
        </authorList>
    </citation>
    <scope>NUCLEOTIDE SEQUENCE</scope>
    <source>
        <strain evidence="5">CBS 125425</strain>
    </source>
</reference>
<evidence type="ECO:0000256" key="2">
    <source>
        <dbReference type="ARBA" id="ARBA00038334"/>
    </source>
</evidence>
<keyword evidence="1" id="KW-0378">Hydrolase</keyword>
<dbReference type="PRINTS" id="PR00111">
    <property type="entry name" value="ABHYDROLASE"/>
</dbReference>
<dbReference type="Proteomes" id="UP000799444">
    <property type="component" value="Unassembled WGS sequence"/>
</dbReference>
<evidence type="ECO:0000256" key="3">
    <source>
        <dbReference type="SAM" id="MobiDB-lite"/>
    </source>
</evidence>
<comment type="similarity">
    <text evidence="2">Belongs to the AB hydrolase superfamily. Epoxide hydrolase family.</text>
</comment>
<dbReference type="PANTHER" id="PTHR43329">
    <property type="entry name" value="EPOXIDE HYDROLASE"/>
    <property type="match status" value="1"/>
</dbReference>
<proteinExistence type="inferred from homology"/>
<dbReference type="EMBL" id="ML996439">
    <property type="protein sequence ID" value="KAF2726561.1"/>
    <property type="molecule type" value="Genomic_DNA"/>
</dbReference>
<protein>
    <submittedName>
        <fullName evidence="5">Alpha/beta-hydrolase</fullName>
    </submittedName>
</protein>
<dbReference type="OrthoDB" id="408373at2759"/>
<organism evidence="5 6">
    <name type="scientific">Polyplosphaeria fusca</name>
    <dbReference type="NCBI Taxonomy" id="682080"/>
    <lineage>
        <taxon>Eukaryota</taxon>
        <taxon>Fungi</taxon>
        <taxon>Dikarya</taxon>
        <taxon>Ascomycota</taxon>
        <taxon>Pezizomycotina</taxon>
        <taxon>Dothideomycetes</taxon>
        <taxon>Pleosporomycetidae</taxon>
        <taxon>Pleosporales</taxon>
        <taxon>Tetraplosphaeriaceae</taxon>
        <taxon>Polyplosphaeria</taxon>
    </lineage>
</organism>
<dbReference type="InterPro" id="IPR000073">
    <property type="entry name" value="AB_hydrolase_1"/>
</dbReference>
<accession>A0A9P4QKH3</accession>
<evidence type="ECO:0000259" key="4">
    <source>
        <dbReference type="Pfam" id="PF00561"/>
    </source>
</evidence>
<feature type="domain" description="AB hydrolase-1" evidence="4">
    <location>
        <begin position="46"/>
        <end position="142"/>
    </location>
</feature>
<dbReference type="Gene3D" id="3.40.50.1820">
    <property type="entry name" value="alpha/beta hydrolase"/>
    <property type="match status" value="1"/>
</dbReference>
<dbReference type="Pfam" id="PF00561">
    <property type="entry name" value="Abhydrolase_1"/>
    <property type="match status" value="1"/>
</dbReference>
<dbReference type="GO" id="GO:0016787">
    <property type="term" value="F:hydrolase activity"/>
    <property type="evidence" value="ECO:0007669"/>
    <property type="project" value="UniProtKB-KW"/>
</dbReference>
<dbReference type="InterPro" id="IPR000639">
    <property type="entry name" value="Epox_hydrolase-like"/>
</dbReference>
<dbReference type="SUPFAM" id="SSF53474">
    <property type="entry name" value="alpha/beta-Hydrolases"/>
    <property type="match status" value="1"/>
</dbReference>
<dbReference type="AlphaFoldDB" id="A0A9P4QKH3"/>
<evidence type="ECO:0000256" key="1">
    <source>
        <dbReference type="ARBA" id="ARBA00022801"/>
    </source>
</evidence>
<sequence>MASQPTYDSSRWQSRIATLTPPSSNESIRINYIDCPPPSTSNAKGTICLIHGFPQTSYQFRHVIMPLSDAGYRVIAPDYRGAGQSSKPLSGYTKSQMASDIHTLLHTTLSIPHKIHIVGHDIGGMIAFAYARLFPSHTASLTYGECPLPGTTLYDSIRGSPDVFHFLFHRIPDLPEALIAGREDIYLKHFFDKQSANSAFLGQADLQVYVQAYSQPGAMRAGLDVYRAFEEDARENREWVEREGKMRVPVMGLVGGEFLLVEHTEGMLGEMHEEGFGVAVVEGAGHYVAEENPEGFVEEVLGFVEGIKGE</sequence>
<dbReference type="InterPro" id="IPR029058">
    <property type="entry name" value="AB_hydrolase_fold"/>
</dbReference>
<evidence type="ECO:0000313" key="5">
    <source>
        <dbReference type="EMBL" id="KAF2726561.1"/>
    </source>
</evidence>
<comment type="caution">
    <text evidence="5">The sequence shown here is derived from an EMBL/GenBank/DDBJ whole genome shotgun (WGS) entry which is preliminary data.</text>
</comment>
<name>A0A9P4QKH3_9PLEO</name>
<dbReference type="PRINTS" id="PR00412">
    <property type="entry name" value="EPOXHYDRLASE"/>
</dbReference>
<evidence type="ECO:0000313" key="6">
    <source>
        <dbReference type="Proteomes" id="UP000799444"/>
    </source>
</evidence>
<feature type="region of interest" description="Disordered" evidence="3">
    <location>
        <begin position="1"/>
        <end position="24"/>
    </location>
</feature>
<gene>
    <name evidence="5" type="ORF">EJ04DRAFT_599146</name>
</gene>
<keyword evidence="6" id="KW-1185">Reference proteome</keyword>